<dbReference type="GO" id="GO:0006313">
    <property type="term" value="P:DNA transposition"/>
    <property type="evidence" value="ECO:0007669"/>
    <property type="project" value="InterPro"/>
</dbReference>
<sequence length="134" mass="14542">MVTVVQASTEIDLEDAEVTRKQTKDTDRELVNELVEQARAEGIELVGENGLLGRLTKLVLESALEGEMTDHLGYDKHERSESNDNGNARNGTGPRRSSPTSARSRSACHAIGTAASTRRSCVSDSGACPAWTRW</sequence>
<name>A0A1G8UQX5_9ACTN</name>
<keyword evidence="3" id="KW-0815">Transposition</keyword>
<dbReference type="Pfam" id="PF00872">
    <property type="entry name" value="Transposase_mut"/>
    <property type="match status" value="1"/>
</dbReference>
<evidence type="ECO:0000313" key="7">
    <source>
        <dbReference type="EMBL" id="SDJ56286.1"/>
    </source>
</evidence>
<dbReference type="GO" id="GO:0003677">
    <property type="term" value="F:DNA binding"/>
    <property type="evidence" value="ECO:0007669"/>
    <property type="project" value="UniProtKB-KW"/>
</dbReference>
<evidence type="ECO:0000256" key="4">
    <source>
        <dbReference type="ARBA" id="ARBA00023125"/>
    </source>
</evidence>
<dbReference type="GO" id="GO:0004803">
    <property type="term" value="F:transposase activity"/>
    <property type="evidence" value="ECO:0007669"/>
    <property type="project" value="InterPro"/>
</dbReference>
<reference evidence="7 8" key="1">
    <citation type="submission" date="2016-10" db="EMBL/GenBank/DDBJ databases">
        <authorList>
            <person name="de Groot N.N."/>
        </authorList>
    </citation>
    <scope>NUCLEOTIDE SEQUENCE [LARGE SCALE GENOMIC DNA]</scope>
    <source>
        <strain evidence="7 8">CGMCC 4.5681</strain>
    </source>
</reference>
<keyword evidence="4" id="KW-0238">DNA-binding</keyword>
<dbReference type="STRING" id="683260.SAMN05421874_102230"/>
<evidence type="ECO:0000256" key="6">
    <source>
        <dbReference type="SAM" id="MobiDB-lite"/>
    </source>
</evidence>
<feature type="compositionally biased region" description="Basic and acidic residues" evidence="6">
    <location>
        <begin position="68"/>
        <end position="82"/>
    </location>
</feature>
<evidence type="ECO:0000256" key="3">
    <source>
        <dbReference type="ARBA" id="ARBA00022578"/>
    </source>
</evidence>
<proteinExistence type="inferred from homology"/>
<dbReference type="EMBL" id="FNFB01000002">
    <property type="protein sequence ID" value="SDJ56286.1"/>
    <property type="molecule type" value="Genomic_DNA"/>
</dbReference>
<dbReference type="InterPro" id="IPR001207">
    <property type="entry name" value="Transposase_mutator"/>
</dbReference>
<keyword evidence="5" id="KW-0233">DNA recombination</keyword>
<dbReference type="Proteomes" id="UP000198683">
    <property type="component" value="Unassembled WGS sequence"/>
</dbReference>
<feature type="region of interest" description="Disordered" evidence="6">
    <location>
        <begin position="66"/>
        <end position="108"/>
    </location>
</feature>
<evidence type="ECO:0000256" key="5">
    <source>
        <dbReference type="ARBA" id="ARBA00023172"/>
    </source>
</evidence>
<comment type="similarity">
    <text evidence="2">Belongs to the transposase mutator family.</text>
</comment>
<organism evidence="7 8">
    <name type="scientific">Nonomuraea maritima</name>
    <dbReference type="NCBI Taxonomy" id="683260"/>
    <lineage>
        <taxon>Bacteria</taxon>
        <taxon>Bacillati</taxon>
        <taxon>Actinomycetota</taxon>
        <taxon>Actinomycetes</taxon>
        <taxon>Streptosporangiales</taxon>
        <taxon>Streptosporangiaceae</taxon>
        <taxon>Nonomuraea</taxon>
    </lineage>
</organism>
<evidence type="ECO:0000256" key="1">
    <source>
        <dbReference type="ARBA" id="ARBA00002190"/>
    </source>
</evidence>
<keyword evidence="8" id="KW-1185">Reference proteome</keyword>
<evidence type="ECO:0000256" key="2">
    <source>
        <dbReference type="ARBA" id="ARBA00010961"/>
    </source>
</evidence>
<dbReference type="AlphaFoldDB" id="A0A1G8UQX5"/>
<protein>
    <submittedName>
        <fullName evidence="7">Transposase, Mutator family</fullName>
    </submittedName>
</protein>
<feature type="compositionally biased region" description="Low complexity" evidence="6">
    <location>
        <begin position="94"/>
        <end position="107"/>
    </location>
</feature>
<gene>
    <name evidence="7" type="ORF">SAMN05421874_102230</name>
</gene>
<evidence type="ECO:0000313" key="8">
    <source>
        <dbReference type="Proteomes" id="UP000198683"/>
    </source>
</evidence>
<accession>A0A1G8UQX5</accession>
<comment type="function">
    <text evidence="1">Required for the transposition of the insertion element.</text>
</comment>